<dbReference type="EMBL" id="AMFJ01034126">
    <property type="protein sequence ID" value="EKD30194.1"/>
    <property type="molecule type" value="Genomic_DNA"/>
</dbReference>
<dbReference type="AlphaFoldDB" id="K1YXU6"/>
<evidence type="ECO:0000313" key="1">
    <source>
        <dbReference type="EMBL" id="EKD30194.1"/>
    </source>
</evidence>
<proteinExistence type="predicted"/>
<accession>K1YXU6</accession>
<protein>
    <submittedName>
        <fullName evidence="1">Uncharacterized protein</fullName>
    </submittedName>
</protein>
<comment type="caution">
    <text evidence="1">The sequence shown here is derived from an EMBL/GenBank/DDBJ whole genome shotgun (WGS) entry which is preliminary data.</text>
</comment>
<reference evidence="1" key="1">
    <citation type="journal article" date="2012" name="Science">
        <title>Fermentation, hydrogen, and sulfur metabolism in multiple uncultivated bacterial phyla.</title>
        <authorList>
            <person name="Wrighton K.C."/>
            <person name="Thomas B.C."/>
            <person name="Sharon I."/>
            <person name="Miller C.S."/>
            <person name="Castelle C.J."/>
            <person name="VerBerkmoes N.C."/>
            <person name="Wilkins M.J."/>
            <person name="Hettich R.L."/>
            <person name="Lipton M.S."/>
            <person name="Williams K.H."/>
            <person name="Long P.E."/>
            <person name="Banfield J.F."/>
        </authorList>
    </citation>
    <scope>NUCLEOTIDE SEQUENCE [LARGE SCALE GENOMIC DNA]</scope>
</reference>
<gene>
    <name evidence="1" type="ORF">ACD_78C00126G0002</name>
</gene>
<sequence length="75" mass="8761">MFDTALLQSIFWSFGRDDTMNDTSMIDPGNTISFLDPCSYFSEVSREEFMKLLSVADRDFLEENSFGSEHREKKF</sequence>
<organism evidence="1">
    <name type="scientific">uncultured bacterium</name>
    <name type="common">gcode 4</name>
    <dbReference type="NCBI Taxonomy" id="1234023"/>
    <lineage>
        <taxon>Bacteria</taxon>
        <taxon>environmental samples</taxon>
    </lineage>
</organism>
<name>K1YXU6_9BACT</name>